<dbReference type="Proteomes" id="UP000540568">
    <property type="component" value="Unassembled WGS sequence"/>
</dbReference>
<keyword evidence="2" id="KW-1185">Reference proteome</keyword>
<dbReference type="EMBL" id="JACGWV010000001">
    <property type="protein sequence ID" value="MBA8806135.1"/>
    <property type="molecule type" value="Genomic_DNA"/>
</dbReference>
<dbReference type="AlphaFoldDB" id="A0A7W3J4N2"/>
<evidence type="ECO:0000313" key="1">
    <source>
        <dbReference type="EMBL" id="MBA8806135.1"/>
    </source>
</evidence>
<reference evidence="1 2" key="1">
    <citation type="submission" date="2020-07" db="EMBL/GenBank/DDBJ databases">
        <title>Sequencing the genomes of 1000 actinobacteria strains.</title>
        <authorList>
            <person name="Klenk H.-P."/>
        </authorList>
    </citation>
    <scope>NUCLEOTIDE SEQUENCE [LARGE SCALE GENOMIC DNA]</scope>
    <source>
        <strain evidence="1 2">DSM 44121</strain>
    </source>
</reference>
<accession>A0A7W3J4N2</accession>
<name>A0A7W3J4N2_9MICO</name>
<sequence>MTLTAILPTLRASIPDPLAAASWPARTRASVTDVVVDGVSLHGLALLCGTPCVHTADGAEPFAVLVTTVTGTTTTHDGRRLLVLDAGPTEGSGAGLVGPGSATWAELRLLGRASVARLVPTVVCDPDKVPLAEVPMPADVATGDLLGVPCPGGVGRGPGR</sequence>
<gene>
    <name evidence="1" type="ORF">FHX71_000077</name>
</gene>
<organism evidence="1 2">
    <name type="scientific">Promicromonospora sukumoe</name>
    <dbReference type="NCBI Taxonomy" id="88382"/>
    <lineage>
        <taxon>Bacteria</taxon>
        <taxon>Bacillati</taxon>
        <taxon>Actinomycetota</taxon>
        <taxon>Actinomycetes</taxon>
        <taxon>Micrococcales</taxon>
        <taxon>Promicromonosporaceae</taxon>
        <taxon>Promicromonospora</taxon>
    </lineage>
</organism>
<protein>
    <submittedName>
        <fullName evidence="1">Uncharacterized protein</fullName>
    </submittedName>
</protein>
<comment type="caution">
    <text evidence="1">The sequence shown here is derived from an EMBL/GenBank/DDBJ whole genome shotgun (WGS) entry which is preliminary data.</text>
</comment>
<evidence type="ECO:0000313" key="2">
    <source>
        <dbReference type="Proteomes" id="UP000540568"/>
    </source>
</evidence>
<dbReference type="RefSeq" id="WP_182613915.1">
    <property type="nucleotide sequence ID" value="NZ_BAAATF010000001.1"/>
</dbReference>
<proteinExistence type="predicted"/>